<feature type="domain" description="OmpA-like" evidence="7">
    <location>
        <begin position="568"/>
        <end position="690"/>
    </location>
</feature>
<organism evidence="8 9">
    <name type="scientific">Pedobacter segetis</name>
    <dbReference type="NCBI Taxonomy" id="2793069"/>
    <lineage>
        <taxon>Bacteria</taxon>
        <taxon>Pseudomonadati</taxon>
        <taxon>Bacteroidota</taxon>
        <taxon>Sphingobacteriia</taxon>
        <taxon>Sphingobacteriales</taxon>
        <taxon>Sphingobacteriaceae</taxon>
        <taxon>Pedobacter</taxon>
    </lineage>
</organism>
<dbReference type="PROSITE" id="PS51123">
    <property type="entry name" value="OMPA_2"/>
    <property type="match status" value="1"/>
</dbReference>
<protein>
    <submittedName>
        <fullName evidence="8">OmpA family protein</fullName>
    </submittedName>
</protein>
<dbReference type="SUPFAM" id="SSF48452">
    <property type="entry name" value="TPR-like"/>
    <property type="match status" value="1"/>
</dbReference>
<dbReference type="Gene3D" id="3.30.1330.60">
    <property type="entry name" value="OmpA-like domain"/>
    <property type="match status" value="1"/>
</dbReference>
<dbReference type="InterPro" id="IPR006664">
    <property type="entry name" value="OMP_bac"/>
</dbReference>
<keyword evidence="9" id="KW-1185">Reference proteome</keyword>
<evidence type="ECO:0000256" key="3">
    <source>
        <dbReference type="ARBA" id="ARBA00023237"/>
    </source>
</evidence>
<feature type="region of interest" description="Disordered" evidence="5">
    <location>
        <begin position="206"/>
        <end position="231"/>
    </location>
</feature>
<dbReference type="SUPFAM" id="SSF82171">
    <property type="entry name" value="DPP6 N-terminal domain-like"/>
    <property type="match status" value="1"/>
</dbReference>
<proteinExistence type="predicted"/>
<dbReference type="InterPro" id="IPR036737">
    <property type="entry name" value="OmpA-like_sf"/>
</dbReference>
<dbReference type="InterPro" id="IPR011659">
    <property type="entry name" value="WD40"/>
</dbReference>
<evidence type="ECO:0000256" key="4">
    <source>
        <dbReference type="PROSITE-ProRule" id="PRU00473"/>
    </source>
</evidence>
<dbReference type="Pfam" id="PF07676">
    <property type="entry name" value="PD40"/>
    <property type="match status" value="2"/>
</dbReference>
<dbReference type="Proteomes" id="UP000660024">
    <property type="component" value="Unassembled WGS sequence"/>
</dbReference>
<keyword evidence="6" id="KW-0732">Signal</keyword>
<dbReference type="PANTHER" id="PTHR30329:SF21">
    <property type="entry name" value="LIPOPROTEIN YIAD-RELATED"/>
    <property type="match status" value="1"/>
</dbReference>
<comment type="subcellular location">
    <subcellularLocation>
        <location evidence="1">Cell outer membrane</location>
    </subcellularLocation>
</comment>
<reference evidence="8 9" key="1">
    <citation type="submission" date="2020-12" db="EMBL/GenBank/DDBJ databases">
        <title>Bacterial novel species Pedobacter sp. SD-b isolated from soil.</title>
        <authorList>
            <person name="Jung H.-Y."/>
        </authorList>
    </citation>
    <scope>NUCLEOTIDE SEQUENCE [LARGE SCALE GENOMIC DNA]</scope>
    <source>
        <strain evidence="8 9">SD-b</strain>
    </source>
</reference>
<dbReference type="PRINTS" id="PR01021">
    <property type="entry name" value="OMPADOMAIN"/>
</dbReference>
<dbReference type="SUPFAM" id="SSF103088">
    <property type="entry name" value="OmpA-like"/>
    <property type="match status" value="1"/>
</dbReference>
<name>A0ABS1BL97_9SPHI</name>
<dbReference type="EMBL" id="JAEHFY010000016">
    <property type="protein sequence ID" value="MBK0383672.1"/>
    <property type="molecule type" value="Genomic_DNA"/>
</dbReference>
<gene>
    <name evidence="8" type="ORF">I5M32_11950</name>
</gene>
<evidence type="ECO:0000259" key="7">
    <source>
        <dbReference type="PROSITE" id="PS51123"/>
    </source>
</evidence>
<evidence type="ECO:0000256" key="2">
    <source>
        <dbReference type="ARBA" id="ARBA00023136"/>
    </source>
</evidence>
<feature type="signal peptide" evidence="6">
    <location>
        <begin position="1"/>
        <end position="23"/>
    </location>
</feature>
<dbReference type="RefSeq" id="WP_200586642.1">
    <property type="nucleotide sequence ID" value="NZ_JAEHFY010000016.1"/>
</dbReference>
<dbReference type="PANTHER" id="PTHR30329">
    <property type="entry name" value="STATOR ELEMENT OF FLAGELLAR MOTOR COMPLEX"/>
    <property type="match status" value="1"/>
</dbReference>
<evidence type="ECO:0000313" key="9">
    <source>
        <dbReference type="Proteomes" id="UP000660024"/>
    </source>
</evidence>
<dbReference type="CDD" id="cd07185">
    <property type="entry name" value="OmpA_C-like"/>
    <property type="match status" value="1"/>
</dbReference>
<sequence>MKKLYKKLGFFILMLMVGHLSMAQSKEAKMVAATNSYNNLKYSDAILQLLPIVAKDSSNTNAVEMLANSYRLTKQYPQALKWYENLSKKSDLKAEWVLRYAEALATDKEYEKSELWYRRYLSMVPSDRRAASFSKADINSFGKESSWTINYLNFNTSASEYSPMLYKNGLVFTSNRYYSKPVKYVFAWNNTPFSDLYYIKDRNSIKESQPSSGDSTITSKTTQGIYNDDNTAPTANDTKIVGVYDRKVYTSIAVNATDEIVPLTDRINTKFHEGPSAVVPEGIIFTRNNYYRSSKSTSKDGKVKLKMFTAKGENLSEIVPFPYNNDQYSVGHPTVSKDGKILIFASDMPGGSGGVDLYYSVRLNEKSEWGRPVNLGRKINTEGDEEFPFLDDDNTLYFSSNGLAGLGGLDVFSIKLKDLQPVGLPKNLGAPFNSPYDDFGVAKTGKLTGYMSSNRLGDDNIYSFVKKEFGIILKGKVTDANTGKPLMLAKVTLRNGDDEEILPLNENGEFEKPLAKDQGYELRGVLKDYLPERRYIGTDGITKDTIIYIPIKLKGVNDLQKFVIDHCDSLKKVFNVDNIYYDLDKYYIRPDAEYNLNKVVDLMTKYPDIKVITRSHCDSRASEAYNRVLSYNRGESAKAYLVKKGIAANRISVEYYGKSRLVNGCTDGVPCSEAQQQMNRRTEFEIVYNGINLALIDCK</sequence>
<dbReference type="InterPro" id="IPR011990">
    <property type="entry name" value="TPR-like_helical_dom_sf"/>
</dbReference>
<dbReference type="Gene3D" id="1.25.40.10">
    <property type="entry name" value="Tetratricopeptide repeat domain"/>
    <property type="match status" value="1"/>
</dbReference>
<evidence type="ECO:0000313" key="8">
    <source>
        <dbReference type="EMBL" id="MBK0383672.1"/>
    </source>
</evidence>
<evidence type="ECO:0000256" key="5">
    <source>
        <dbReference type="SAM" id="MobiDB-lite"/>
    </source>
</evidence>
<comment type="caution">
    <text evidence="8">The sequence shown here is derived from an EMBL/GenBank/DDBJ whole genome shotgun (WGS) entry which is preliminary data.</text>
</comment>
<feature type="chain" id="PRO_5046463323" evidence="6">
    <location>
        <begin position="24"/>
        <end position="699"/>
    </location>
</feature>
<evidence type="ECO:0000256" key="6">
    <source>
        <dbReference type="SAM" id="SignalP"/>
    </source>
</evidence>
<dbReference type="Pfam" id="PF00691">
    <property type="entry name" value="OmpA"/>
    <property type="match status" value="1"/>
</dbReference>
<keyword evidence="3" id="KW-0998">Cell outer membrane</keyword>
<keyword evidence="2 4" id="KW-0472">Membrane</keyword>
<evidence type="ECO:0000256" key="1">
    <source>
        <dbReference type="ARBA" id="ARBA00004442"/>
    </source>
</evidence>
<accession>A0ABS1BL97</accession>
<dbReference type="InterPro" id="IPR006665">
    <property type="entry name" value="OmpA-like"/>
</dbReference>
<dbReference type="InterPro" id="IPR050330">
    <property type="entry name" value="Bact_OuterMem_StrucFunc"/>
</dbReference>